<dbReference type="AlphaFoldDB" id="A0A8S9RWF9"/>
<reference evidence="2" key="1">
    <citation type="submission" date="2019-12" db="EMBL/GenBank/DDBJ databases">
        <title>Genome sequencing and annotation of Brassica cretica.</title>
        <authorList>
            <person name="Studholme D.J."/>
            <person name="Sarris P."/>
        </authorList>
    </citation>
    <scope>NUCLEOTIDE SEQUENCE</scope>
    <source>
        <strain evidence="2">PFS-109/04</strain>
        <tissue evidence="2">Leaf</tissue>
    </source>
</reference>
<proteinExistence type="predicted"/>
<dbReference type="Proteomes" id="UP000712600">
    <property type="component" value="Unassembled WGS sequence"/>
</dbReference>
<feature type="transmembrane region" description="Helical" evidence="1">
    <location>
        <begin position="7"/>
        <end position="25"/>
    </location>
</feature>
<protein>
    <submittedName>
        <fullName evidence="2">Uncharacterized protein</fullName>
    </submittedName>
</protein>
<dbReference type="EMBL" id="QGKX02000088">
    <property type="protein sequence ID" value="KAF3584044.1"/>
    <property type="molecule type" value="Genomic_DNA"/>
</dbReference>
<evidence type="ECO:0000256" key="1">
    <source>
        <dbReference type="SAM" id="Phobius"/>
    </source>
</evidence>
<sequence>MFVESRGVDSFHLFIILCALLWYWLNRFPNAYLLVGCCNDDTSHKYKGETVIKHTKYVNQKNAKDTTYNIGSVIISNHSFLLAISFCLESVLSADVVY</sequence>
<evidence type="ECO:0000313" key="3">
    <source>
        <dbReference type="Proteomes" id="UP000712600"/>
    </source>
</evidence>
<keyword evidence="1" id="KW-1133">Transmembrane helix</keyword>
<comment type="caution">
    <text evidence="2">The sequence shown here is derived from an EMBL/GenBank/DDBJ whole genome shotgun (WGS) entry which is preliminary data.</text>
</comment>
<accession>A0A8S9RWF9</accession>
<keyword evidence="1" id="KW-0812">Transmembrane</keyword>
<organism evidence="2 3">
    <name type="scientific">Brassica cretica</name>
    <name type="common">Mustard</name>
    <dbReference type="NCBI Taxonomy" id="69181"/>
    <lineage>
        <taxon>Eukaryota</taxon>
        <taxon>Viridiplantae</taxon>
        <taxon>Streptophyta</taxon>
        <taxon>Embryophyta</taxon>
        <taxon>Tracheophyta</taxon>
        <taxon>Spermatophyta</taxon>
        <taxon>Magnoliopsida</taxon>
        <taxon>eudicotyledons</taxon>
        <taxon>Gunneridae</taxon>
        <taxon>Pentapetalae</taxon>
        <taxon>rosids</taxon>
        <taxon>malvids</taxon>
        <taxon>Brassicales</taxon>
        <taxon>Brassicaceae</taxon>
        <taxon>Brassiceae</taxon>
        <taxon>Brassica</taxon>
    </lineage>
</organism>
<gene>
    <name evidence="2" type="ORF">F2Q69_00025907</name>
</gene>
<name>A0A8S9RWF9_BRACR</name>
<evidence type="ECO:0000313" key="2">
    <source>
        <dbReference type="EMBL" id="KAF3584044.1"/>
    </source>
</evidence>
<keyword evidence="1" id="KW-0472">Membrane</keyword>